<accession>A0A2V1D237</accession>
<keyword evidence="4" id="KW-0496">Mitochondrion</keyword>
<dbReference type="InterPro" id="IPR007740">
    <property type="entry name" value="Ribosomal_mL49"/>
</dbReference>
<evidence type="ECO:0000256" key="3">
    <source>
        <dbReference type="ARBA" id="ARBA00022980"/>
    </source>
</evidence>
<dbReference type="Proteomes" id="UP000244855">
    <property type="component" value="Unassembled WGS sequence"/>
</dbReference>
<proteinExistence type="inferred from homology"/>
<reference evidence="8 9" key="1">
    <citation type="journal article" date="2018" name="Sci. Rep.">
        <title>Comparative genomics provides insights into the lifestyle and reveals functional heterogeneity of dark septate endophytic fungi.</title>
        <authorList>
            <person name="Knapp D.G."/>
            <person name="Nemeth J.B."/>
            <person name="Barry K."/>
            <person name="Hainaut M."/>
            <person name="Henrissat B."/>
            <person name="Johnson J."/>
            <person name="Kuo A."/>
            <person name="Lim J.H.P."/>
            <person name="Lipzen A."/>
            <person name="Nolan M."/>
            <person name="Ohm R.A."/>
            <person name="Tamas L."/>
            <person name="Grigoriev I.V."/>
            <person name="Spatafora J.W."/>
            <person name="Nagy L.G."/>
            <person name="Kovacs G.M."/>
        </authorList>
    </citation>
    <scope>NUCLEOTIDE SEQUENCE [LARGE SCALE GENOMIC DNA]</scope>
    <source>
        <strain evidence="8 9">DSE2036</strain>
    </source>
</reference>
<evidence type="ECO:0000313" key="9">
    <source>
        <dbReference type="Proteomes" id="UP000244855"/>
    </source>
</evidence>
<protein>
    <recommendedName>
        <fullName evidence="6">Large ribosomal subunit protein mL49</fullName>
    </recommendedName>
</protein>
<dbReference type="PANTHER" id="PTHR13477">
    <property type="entry name" value="MITOCHONDRIAL 39S RIBOSOMAL PROTEIN L49"/>
    <property type="match status" value="1"/>
</dbReference>
<dbReference type="Pfam" id="PF05046">
    <property type="entry name" value="Img2"/>
    <property type="match status" value="1"/>
</dbReference>
<evidence type="ECO:0000256" key="4">
    <source>
        <dbReference type="ARBA" id="ARBA00023128"/>
    </source>
</evidence>
<dbReference type="AlphaFoldDB" id="A0A2V1D237"/>
<keyword evidence="5" id="KW-0687">Ribonucleoprotein</keyword>
<evidence type="ECO:0000256" key="7">
    <source>
        <dbReference type="SAM" id="MobiDB-lite"/>
    </source>
</evidence>
<dbReference type="STRING" id="97972.A0A2V1D237"/>
<organism evidence="8 9">
    <name type="scientific">Periconia macrospinosa</name>
    <dbReference type="NCBI Taxonomy" id="97972"/>
    <lineage>
        <taxon>Eukaryota</taxon>
        <taxon>Fungi</taxon>
        <taxon>Dikarya</taxon>
        <taxon>Ascomycota</taxon>
        <taxon>Pezizomycotina</taxon>
        <taxon>Dothideomycetes</taxon>
        <taxon>Pleosporomycetidae</taxon>
        <taxon>Pleosporales</taxon>
        <taxon>Massarineae</taxon>
        <taxon>Periconiaceae</taxon>
        <taxon>Periconia</taxon>
    </lineage>
</organism>
<dbReference type="EMBL" id="KZ805800">
    <property type="protein sequence ID" value="PVH91689.1"/>
    <property type="molecule type" value="Genomic_DNA"/>
</dbReference>
<name>A0A2V1D237_9PLEO</name>
<evidence type="ECO:0000256" key="1">
    <source>
        <dbReference type="ARBA" id="ARBA00004173"/>
    </source>
</evidence>
<keyword evidence="3" id="KW-0689">Ribosomal protein</keyword>
<sequence length="206" mass="22473">MPSAKSLLPLWRPLTAPIPRHANHQFLRFSTATRLRVPKTPSSTPQDTREAPSPSRVADLAAAEAATDADSAQPPAPKPTLPSQRDTSSTPTTSNSPTVSQAILEATESKKATTMYSPPPKPAPKYLVSRTKTKNLRVYTDFKRGGNLHLTTIQKVTGDLHALKEDITVYLNKKKDDVSINSLTQSVIVKGLHKPEIEEFLVSKGM</sequence>
<evidence type="ECO:0000256" key="5">
    <source>
        <dbReference type="ARBA" id="ARBA00023274"/>
    </source>
</evidence>
<gene>
    <name evidence="8" type="ORF">DM02DRAFT_606279</name>
</gene>
<dbReference type="Gene3D" id="3.30.780.10">
    <property type="entry name" value="SUI1-like domain"/>
    <property type="match status" value="1"/>
</dbReference>
<evidence type="ECO:0000313" key="8">
    <source>
        <dbReference type="EMBL" id="PVH91689.1"/>
    </source>
</evidence>
<dbReference type="GO" id="GO:0003735">
    <property type="term" value="F:structural constituent of ribosome"/>
    <property type="evidence" value="ECO:0007669"/>
    <property type="project" value="InterPro"/>
</dbReference>
<dbReference type="GO" id="GO:0006412">
    <property type="term" value="P:translation"/>
    <property type="evidence" value="ECO:0007669"/>
    <property type="project" value="InterPro"/>
</dbReference>
<evidence type="ECO:0000256" key="6">
    <source>
        <dbReference type="ARBA" id="ARBA00035191"/>
    </source>
</evidence>
<comment type="subcellular location">
    <subcellularLocation>
        <location evidence="1">Mitochondrion</location>
    </subcellularLocation>
</comment>
<keyword evidence="9" id="KW-1185">Reference proteome</keyword>
<feature type="region of interest" description="Disordered" evidence="7">
    <location>
        <begin position="29"/>
        <end position="100"/>
    </location>
</feature>
<dbReference type="PANTHER" id="PTHR13477:SF0">
    <property type="entry name" value="LARGE RIBOSOMAL SUBUNIT PROTEIN ML49"/>
    <property type="match status" value="1"/>
</dbReference>
<evidence type="ECO:0000256" key="2">
    <source>
        <dbReference type="ARBA" id="ARBA00005677"/>
    </source>
</evidence>
<dbReference type="OrthoDB" id="19439at2759"/>
<feature type="compositionally biased region" description="Low complexity" evidence="7">
    <location>
        <begin position="87"/>
        <end position="100"/>
    </location>
</feature>
<comment type="similarity">
    <text evidence="2">Belongs to the mitochondrion-specific ribosomal protein mL49 family.</text>
</comment>
<dbReference type="GO" id="GO:0005762">
    <property type="term" value="C:mitochondrial large ribosomal subunit"/>
    <property type="evidence" value="ECO:0007669"/>
    <property type="project" value="TreeGrafter"/>
</dbReference>
<feature type="compositionally biased region" description="Low complexity" evidence="7">
    <location>
        <begin position="58"/>
        <end position="72"/>
    </location>
</feature>